<dbReference type="Gene3D" id="1.10.260.40">
    <property type="entry name" value="lambda repressor-like DNA-binding domains"/>
    <property type="match status" value="1"/>
</dbReference>
<name>B0TA12_CAUSK</name>
<evidence type="ECO:0000259" key="1">
    <source>
        <dbReference type="PROSITE" id="PS50943"/>
    </source>
</evidence>
<sequence>MTSLAKLRQKLLTDPEVKAEYERLGPIFAVVGEMIEARQAAGLTQAEIASRMGTSQSVVARLENARHMPTFEMIARYAAAIGRRLDIHLVPSGGEHSPSQAWS</sequence>
<dbReference type="SMART" id="SM00530">
    <property type="entry name" value="HTH_XRE"/>
    <property type="match status" value="1"/>
</dbReference>
<dbReference type="Pfam" id="PF01381">
    <property type="entry name" value="HTH_3"/>
    <property type="match status" value="1"/>
</dbReference>
<dbReference type="GO" id="GO:0003677">
    <property type="term" value="F:DNA binding"/>
    <property type="evidence" value="ECO:0007669"/>
    <property type="project" value="InterPro"/>
</dbReference>
<evidence type="ECO:0000313" key="2">
    <source>
        <dbReference type="EMBL" id="ABZ74561.1"/>
    </source>
</evidence>
<dbReference type="KEGG" id="cak:Caul_5447"/>
<gene>
    <name evidence="2" type="ordered locus">Caul_5447</name>
</gene>
<dbReference type="AlphaFoldDB" id="B0TA12"/>
<dbReference type="EMBL" id="CP000929">
    <property type="protein sequence ID" value="ABZ74561.1"/>
    <property type="molecule type" value="Genomic_DNA"/>
</dbReference>
<accession>B0TA12</accession>
<reference evidence="2" key="1">
    <citation type="submission" date="2008-01" db="EMBL/GenBank/DDBJ databases">
        <title>Complete sequence of plasmid2 pCAUL02 of Caulobacter sp. K31.</title>
        <authorList>
            <consortium name="US DOE Joint Genome Institute"/>
            <person name="Copeland A."/>
            <person name="Lucas S."/>
            <person name="Lapidus A."/>
            <person name="Barry K."/>
            <person name="Glavina del Rio T."/>
            <person name="Dalin E."/>
            <person name="Tice H."/>
            <person name="Pitluck S."/>
            <person name="Bruce D."/>
            <person name="Goodwin L."/>
            <person name="Thompson L.S."/>
            <person name="Brettin T."/>
            <person name="Detter J.C."/>
            <person name="Han C."/>
            <person name="Schmutz J."/>
            <person name="Larimer F."/>
            <person name="Land M."/>
            <person name="Hauser L."/>
            <person name="Kyrpides N."/>
            <person name="Kim E."/>
            <person name="Stephens C."/>
            <person name="Richardson P."/>
        </authorList>
    </citation>
    <scope>NUCLEOTIDE SEQUENCE [LARGE SCALE GENOMIC DNA]</scope>
    <source>
        <strain evidence="2">K31</strain>
        <plasmid evidence="2">pCAUL02</plasmid>
    </source>
</reference>
<organism evidence="2">
    <name type="scientific">Caulobacter sp. (strain K31)</name>
    <dbReference type="NCBI Taxonomy" id="366602"/>
    <lineage>
        <taxon>Bacteria</taxon>
        <taxon>Pseudomonadati</taxon>
        <taxon>Pseudomonadota</taxon>
        <taxon>Alphaproteobacteria</taxon>
        <taxon>Caulobacterales</taxon>
        <taxon>Caulobacteraceae</taxon>
        <taxon>Caulobacter</taxon>
    </lineage>
</organism>
<dbReference type="PROSITE" id="PS50943">
    <property type="entry name" value="HTH_CROC1"/>
    <property type="match status" value="1"/>
</dbReference>
<dbReference type="eggNOG" id="COG1813">
    <property type="taxonomic scope" value="Bacteria"/>
</dbReference>
<keyword evidence="2" id="KW-0614">Plasmid</keyword>
<geneLocation type="plasmid" evidence="2">
    <name>pCAUL02</name>
</geneLocation>
<dbReference type="InterPro" id="IPR001387">
    <property type="entry name" value="Cro/C1-type_HTH"/>
</dbReference>
<protein>
    <submittedName>
        <fullName evidence="2">Transcriptional regulator, XRE family</fullName>
    </submittedName>
</protein>
<dbReference type="HOGENOM" id="CLU_066192_18_0_5"/>
<dbReference type="InterPro" id="IPR010982">
    <property type="entry name" value="Lambda_DNA-bd_dom_sf"/>
</dbReference>
<feature type="domain" description="HTH cro/C1-type" evidence="1">
    <location>
        <begin position="34"/>
        <end position="88"/>
    </location>
</feature>
<proteinExistence type="predicted"/>
<dbReference type="SUPFAM" id="SSF47413">
    <property type="entry name" value="lambda repressor-like DNA-binding domains"/>
    <property type="match status" value="1"/>
</dbReference>
<dbReference type="OrthoDB" id="5462911at2"/>
<dbReference type="CDD" id="cd00093">
    <property type="entry name" value="HTH_XRE"/>
    <property type="match status" value="1"/>
</dbReference>